<organism evidence="1 2">
    <name type="scientific">Nostoc flagelliforme CCNUN1</name>
    <dbReference type="NCBI Taxonomy" id="2038116"/>
    <lineage>
        <taxon>Bacteria</taxon>
        <taxon>Bacillati</taxon>
        <taxon>Cyanobacteriota</taxon>
        <taxon>Cyanophyceae</taxon>
        <taxon>Nostocales</taxon>
        <taxon>Nostocaceae</taxon>
        <taxon>Nostoc</taxon>
    </lineage>
</organism>
<dbReference type="Proteomes" id="UP000232003">
    <property type="component" value="Chromosome"/>
</dbReference>
<dbReference type="EMBL" id="CP024785">
    <property type="protein sequence ID" value="AUB42371.1"/>
    <property type="molecule type" value="Genomic_DNA"/>
</dbReference>
<keyword evidence="2" id="KW-1185">Reference proteome</keyword>
<dbReference type="AlphaFoldDB" id="A0A2K8T3X6"/>
<dbReference type="KEGG" id="nfl:COO91_08496"/>
<accession>A0A2K8T3X6</accession>
<dbReference type="RefSeq" id="WP_100902421.1">
    <property type="nucleotide sequence ID" value="NZ_CAWNNC010000001.1"/>
</dbReference>
<name>A0A2K8T3X6_9NOSO</name>
<dbReference type="OrthoDB" id="462798at2"/>
<protein>
    <submittedName>
        <fullName evidence="1">SRNA-binding protein</fullName>
    </submittedName>
</protein>
<reference evidence="1 2" key="1">
    <citation type="submission" date="2017-11" db="EMBL/GenBank/DDBJ databases">
        <title>Complete genome of a free-living desiccation-tolerant cyanobacterium and its photosynthetic adaptation to extreme terrestrial habitat.</title>
        <authorList>
            <person name="Shang J."/>
        </authorList>
    </citation>
    <scope>NUCLEOTIDE SEQUENCE [LARGE SCALE GENOMIC DNA]</scope>
    <source>
        <strain evidence="1 2">CCNUN1</strain>
    </source>
</reference>
<gene>
    <name evidence="1" type="ORF">COO91_08496</name>
</gene>
<proteinExistence type="predicted"/>
<evidence type="ECO:0000313" key="1">
    <source>
        <dbReference type="EMBL" id="AUB42371.1"/>
    </source>
</evidence>
<evidence type="ECO:0000313" key="2">
    <source>
        <dbReference type="Proteomes" id="UP000232003"/>
    </source>
</evidence>
<sequence length="101" mass="11202">MITGKIEITIKINELPQSNTVENGWQQFDVDCDGRIISVTVKPKIWKKLTDAASNYPQWVAVIAGKLGQQTEHGFVLEEPNIQVFERKPKAETTSAFGAAS</sequence>